<evidence type="ECO:0000313" key="2">
    <source>
        <dbReference type="Proteomes" id="UP000308600"/>
    </source>
</evidence>
<reference evidence="1 2" key="1">
    <citation type="journal article" date="2019" name="Nat. Ecol. Evol.">
        <title>Megaphylogeny resolves global patterns of mushroom evolution.</title>
        <authorList>
            <person name="Varga T."/>
            <person name="Krizsan K."/>
            <person name="Foldi C."/>
            <person name="Dima B."/>
            <person name="Sanchez-Garcia M."/>
            <person name="Sanchez-Ramirez S."/>
            <person name="Szollosi G.J."/>
            <person name="Szarkandi J.G."/>
            <person name="Papp V."/>
            <person name="Albert L."/>
            <person name="Andreopoulos W."/>
            <person name="Angelini C."/>
            <person name="Antonin V."/>
            <person name="Barry K.W."/>
            <person name="Bougher N.L."/>
            <person name="Buchanan P."/>
            <person name="Buyck B."/>
            <person name="Bense V."/>
            <person name="Catcheside P."/>
            <person name="Chovatia M."/>
            <person name="Cooper J."/>
            <person name="Damon W."/>
            <person name="Desjardin D."/>
            <person name="Finy P."/>
            <person name="Geml J."/>
            <person name="Haridas S."/>
            <person name="Hughes K."/>
            <person name="Justo A."/>
            <person name="Karasinski D."/>
            <person name="Kautmanova I."/>
            <person name="Kiss B."/>
            <person name="Kocsube S."/>
            <person name="Kotiranta H."/>
            <person name="LaButti K.M."/>
            <person name="Lechner B.E."/>
            <person name="Liimatainen K."/>
            <person name="Lipzen A."/>
            <person name="Lukacs Z."/>
            <person name="Mihaltcheva S."/>
            <person name="Morgado L.N."/>
            <person name="Niskanen T."/>
            <person name="Noordeloos M.E."/>
            <person name="Ohm R.A."/>
            <person name="Ortiz-Santana B."/>
            <person name="Ovrebo C."/>
            <person name="Racz N."/>
            <person name="Riley R."/>
            <person name="Savchenko A."/>
            <person name="Shiryaev A."/>
            <person name="Soop K."/>
            <person name="Spirin V."/>
            <person name="Szebenyi C."/>
            <person name="Tomsovsky M."/>
            <person name="Tulloss R.E."/>
            <person name="Uehling J."/>
            <person name="Grigoriev I.V."/>
            <person name="Vagvolgyi C."/>
            <person name="Papp T."/>
            <person name="Martin F.M."/>
            <person name="Miettinen O."/>
            <person name="Hibbett D.S."/>
            <person name="Nagy L.G."/>
        </authorList>
    </citation>
    <scope>NUCLEOTIDE SEQUENCE [LARGE SCALE GENOMIC DNA]</scope>
    <source>
        <strain evidence="1 2">NL-1719</strain>
    </source>
</reference>
<sequence>MPGLPPIPAIYDQIALFSCPPTYSRTVSTLSSLCLTSKFLHRIAEPHLYTHLMFFDPHHTNLACQTILRRPQLGLHVRTFCHHPEPRRFPHLPQAFWLLISKVLCCMKNLDCLMLSDDATFSHTWVLLAPPDSGCDGLPSQIRDIKLKMAWDNNVLKFIQHQSKVNQFRVYSPFDDANALTPLLDPPLVPLSLQVFDGYFPAIWYFCQCPLTHAQIVVPSIPPGPLPGDTLLPLFQRLASAHKTLRSLSLLDLPPTVAPDVVNAAAQYLPALRHLGVLALPIRDRHTFLRPLMYLHDLTSIELDLSSWSTYVAAASRTTAHAFSPAYTPMYHPSSAALRALACELKTFCPTLVSVSLWVGPDATTRVRWLYDLANNTWHNQVVEGGNGAGLNPTSSGLWRSMGAINSVSNR</sequence>
<protein>
    <submittedName>
        <fullName evidence="1">Uncharacterized protein</fullName>
    </submittedName>
</protein>
<proteinExistence type="predicted"/>
<name>A0ACD3AS94_9AGAR</name>
<keyword evidence="2" id="KW-1185">Reference proteome</keyword>
<dbReference type="Proteomes" id="UP000308600">
    <property type="component" value="Unassembled WGS sequence"/>
</dbReference>
<organism evidence="1 2">
    <name type="scientific">Pluteus cervinus</name>
    <dbReference type="NCBI Taxonomy" id="181527"/>
    <lineage>
        <taxon>Eukaryota</taxon>
        <taxon>Fungi</taxon>
        <taxon>Dikarya</taxon>
        <taxon>Basidiomycota</taxon>
        <taxon>Agaricomycotina</taxon>
        <taxon>Agaricomycetes</taxon>
        <taxon>Agaricomycetidae</taxon>
        <taxon>Agaricales</taxon>
        <taxon>Pluteineae</taxon>
        <taxon>Pluteaceae</taxon>
        <taxon>Pluteus</taxon>
    </lineage>
</organism>
<evidence type="ECO:0000313" key="1">
    <source>
        <dbReference type="EMBL" id="TFK68402.1"/>
    </source>
</evidence>
<dbReference type="EMBL" id="ML208352">
    <property type="protein sequence ID" value="TFK68402.1"/>
    <property type="molecule type" value="Genomic_DNA"/>
</dbReference>
<accession>A0ACD3AS94</accession>
<gene>
    <name evidence="1" type="ORF">BDN72DRAFT_841785</name>
</gene>